<keyword evidence="4 6" id="KW-1133">Transmembrane helix</keyword>
<proteinExistence type="predicted"/>
<evidence type="ECO:0000256" key="2">
    <source>
        <dbReference type="ARBA" id="ARBA00022475"/>
    </source>
</evidence>
<dbReference type="AlphaFoldDB" id="A0A497VXH8"/>
<accession>A0A497VXH8</accession>
<keyword evidence="5 6" id="KW-0472">Membrane</keyword>
<feature type="transmembrane region" description="Helical" evidence="6">
    <location>
        <begin position="103"/>
        <end position="122"/>
    </location>
</feature>
<dbReference type="GO" id="GO:0055085">
    <property type="term" value="P:transmembrane transport"/>
    <property type="evidence" value="ECO:0007669"/>
    <property type="project" value="InterPro"/>
</dbReference>
<evidence type="ECO:0000256" key="3">
    <source>
        <dbReference type="ARBA" id="ARBA00022692"/>
    </source>
</evidence>
<dbReference type="InterPro" id="IPR030922">
    <property type="entry name" value="LptF"/>
</dbReference>
<name>A0A497VXH8_9RHOB</name>
<dbReference type="GO" id="GO:0015920">
    <property type="term" value="P:lipopolysaccharide transport"/>
    <property type="evidence" value="ECO:0007669"/>
    <property type="project" value="TreeGrafter"/>
</dbReference>
<keyword evidence="8" id="KW-1185">Reference proteome</keyword>
<feature type="transmembrane region" description="Helical" evidence="6">
    <location>
        <begin position="307"/>
        <end position="325"/>
    </location>
</feature>
<feature type="transmembrane region" description="Helical" evidence="6">
    <location>
        <begin position="49"/>
        <end position="76"/>
    </location>
</feature>
<evidence type="ECO:0000256" key="6">
    <source>
        <dbReference type="SAM" id="Phobius"/>
    </source>
</evidence>
<comment type="caution">
    <text evidence="7">The sequence shown here is derived from an EMBL/GenBank/DDBJ whole genome shotgun (WGS) entry which is preliminary data.</text>
</comment>
<dbReference type="EMBL" id="RCCE01000004">
    <property type="protein sequence ID" value="RLJ41573.1"/>
    <property type="molecule type" value="Genomic_DNA"/>
</dbReference>
<dbReference type="InterPro" id="IPR005495">
    <property type="entry name" value="LptG/LptF_permease"/>
</dbReference>
<dbReference type="Pfam" id="PF03739">
    <property type="entry name" value="LptF_LptG"/>
    <property type="match status" value="1"/>
</dbReference>
<dbReference type="OrthoDB" id="8477889at2"/>
<sequence>MARFDRYMLSQLLVLFGFFSLILVSVYWVNRAIGLFDQLISDGQTALVFLEFTLLTLPYVILIVLPISAFVAAVYVTNRLSSDSEMVVLQTAGASSLRIGRPVIYFGVLVALLVAVLAHVLVPAARTELAGRSQEISKDITAQFLKEGQFLHPTSDISVYIRNITDLGELEELFLEDSRDPAAVVTYTAERAFLVRADTGPRLVMRDGLAQTFRPETGRLSTVAFVDFAYDIGALIGPDGARNRDLRELPTPVLLNPSEADLASAHGELPDFLFEAHDRFAKSLLAIVVPLMGFATLMLGGFSRFGVWRQVIVAVVLIILVQMFSNVAEETARKDAALFWLAYAAPAVGALIAAALLYSTSVKRLRGRTPKGVPT</sequence>
<evidence type="ECO:0000256" key="1">
    <source>
        <dbReference type="ARBA" id="ARBA00004651"/>
    </source>
</evidence>
<keyword evidence="3 6" id="KW-0812">Transmembrane</keyword>
<dbReference type="PANTHER" id="PTHR33529:SF6">
    <property type="entry name" value="YJGP_YJGQ FAMILY PERMEASE"/>
    <property type="match status" value="1"/>
</dbReference>
<dbReference type="PANTHER" id="PTHR33529">
    <property type="entry name" value="SLR0882 PROTEIN-RELATED"/>
    <property type="match status" value="1"/>
</dbReference>
<dbReference type="Proteomes" id="UP000269157">
    <property type="component" value="Unassembled WGS sequence"/>
</dbReference>
<evidence type="ECO:0000256" key="4">
    <source>
        <dbReference type="ARBA" id="ARBA00022989"/>
    </source>
</evidence>
<reference evidence="7 8" key="1">
    <citation type="submission" date="2018-10" db="EMBL/GenBank/DDBJ databases">
        <title>Genomic Encyclopedia of Archaeal and Bacterial Type Strains, Phase II (KMG-II): from individual species to whole genera.</title>
        <authorList>
            <person name="Goeker M."/>
        </authorList>
    </citation>
    <scope>NUCLEOTIDE SEQUENCE [LARGE SCALE GENOMIC DNA]</scope>
    <source>
        <strain evidence="7 8">DSM 29466</strain>
    </source>
</reference>
<evidence type="ECO:0000313" key="8">
    <source>
        <dbReference type="Proteomes" id="UP000269157"/>
    </source>
</evidence>
<protein>
    <submittedName>
        <fullName evidence="7">Lipopolysaccharide export system permease protein</fullName>
    </submittedName>
</protein>
<feature type="transmembrane region" description="Helical" evidence="6">
    <location>
        <begin position="337"/>
        <end position="358"/>
    </location>
</feature>
<dbReference type="GO" id="GO:0043190">
    <property type="term" value="C:ATP-binding cassette (ABC) transporter complex"/>
    <property type="evidence" value="ECO:0007669"/>
    <property type="project" value="InterPro"/>
</dbReference>
<keyword evidence="2" id="KW-1003">Cell membrane</keyword>
<organism evidence="7 8">
    <name type="scientific">Litoreibacter meonggei</name>
    <dbReference type="NCBI Taxonomy" id="1049199"/>
    <lineage>
        <taxon>Bacteria</taxon>
        <taxon>Pseudomonadati</taxon>
        <taxon>Pseudomonadota</taxon>
        <taxon>Alphaproteobacteria</taxon>
        <taxon>Rhodobacterales</taxon>
        <taxon>Roseobacteraceae</taxon>
        <taxon>Litoreibacter</taxon>
    </lineage>
</organism>
<comment type="subcellular location">
    <subcellularLocation>
        <location evidence="1">Cell membrane</location>
        <topology evidence="1">Multi-pass membrane protein</topology>
    </subcellularLocation>
</comment>
<evidence type="ECO:0000313" key="7">
    <source>
        <dbReference type="EMBL" id="RLJ41573.1"/>
    </source>
</evidence>
<feature type="transmembrane region" description="Helical" evidence="6">
    <location>
        <begin position="12"/>
        <end position="29"/>
    </location>
</feature>
<dbReference type="RefSeq" id="WP_121024768.1">
    <property type="nucleotide sequence ID" value="NZ_RCCE01000004.1"/>
</dbReference>
<evidence type="ECO:0000256" key="5">
    <source>
        <dbReference type="ARBA" id="ARBA00023136"/>
    </source>
</evidence>
<dbReference type="NCBIfam" id="TIGR04407">
    <property type="entry name" value="LptF_YjgP"/>
    <property type="match status" value="1"/>
</dbReference>
<feature type="transmembrane region" description="Helical" evidence="6">
    <location>
        <begin position="280"/>
        <end position="300"/>
    </location>
</feature>
<gene>
    <name evidence="7" type="ORF">BCF46_2533</name>
</gene>